<evidence type="ECO:0000313" key="1">
    <source>
        <dbReference type="EMBL" id="CDO75326.1"/>
    </source>
</evidence>
<evidence type="ECO:0000313" key="2">
    <source>
        <dbReference type="Proteomes" id="UP000029665"/>
    </source>
</evidence>
<dbReference type="OMA" id="AKQMCLA"/>
<dbReference type="InterPro" id="IPR043472">
    <property type="entry name" value="Macro_dom-like"/>
</dbReference>
<dbReference type="HOGENOM" id="CLU_046550_6_0_1"/>
<accession>A0A060SME2</accession>
<dbReference type="AlphaFoldDB" id="A0A060SME2"/>
<proteinExistence type="predicted"/>
<dbReference type="Proteomes" id="UP000029665">
    <property type="component" value="Unassembled WGS sequence"/>
</dbReference>
<dbReference type="SUPFAM" id="SSF52949">
    <property type="entry name" value="Macro domain-like"/>
    <property type="match status" value="1"/>
</dbReference>
<reference evidence="1" key="1">
    <citation type="submission" date="2014-01" db="EMBL/GenBank/DDBJ databases">
        <title>The genome of the white-rot fungus Pycnoporus cinnabarinus: a basidiomycete model with a versatile arsenal for lignocellulosic biomass breakdown.</title>
        <authorList>
            <person name="Levasseur A."/>
            <person name="Lomascolo A."/>
            <person name="Ruiz-Duenas F.J."/>
            <person name="Uzan E."/>
            <person name="Piumi F."/>
            <person name="Kues U."/>
            <person name="Ram A.F.J."/>
            <person name="Murat C."/>
            <person name="Haon M."/>
            <person name="Benoit I."/>
            <person name="Arfi Y."/>
            <person name="Chevret D."/>
            <person name="Drula E."/>
            <person name="Kwon M.J."/>
            <person name="Gouret P."/>
            <person name="Lesage-Meessen L."/>
            <person name="Lombard V."/>
            <person name="Mariette J."/>
            <person name="Noirot C."/>
            <person name="Park J."/>
            <person name="Patyshakuliyeva A."/>
            <person name="Wieneger R.A.B."/>
            <person name="Wosten H.A.B."/>
            <person name="Martin F."/>
            <person name="Coutinho P.M."/>
            <person name="de Vries R."/>
            <person name="Martinez A.T."/>
            <person name="Klopp C."/>
            <person name="Pontarotti P."/>
            <person name="Henrissat B."/>
            <person name="Record E."/>
        </authorList>
    </citation>
    <scope>NUCLEOTIDE SEQUENCE [LARGE SCALE GENOMIC DNA]</scope>
    <source>
        <strain evidence="1">BRFM137</strain>
    </source>
</reference>
<evidence type="ECO:0008006" key="3">
    <source>
        <dbReference type="Google" id="ProtNLM"/>
    </source>
</evidence>
<dbReference type="EMBL" id="CCBP010000263">
    <property type="protein sequence ID" value="CDO75326.1"/>
    <property type="molecule type" value="Genomic_DNA"/>
</dbReference>
<comment type="caution">
    <text evidence="1">The sequence shown here is derived from an EMBL/GenBank/DDBJ whole genome shotgun (WGS) entry which is preliminary data.</text>
</comment>
<dbReference type="Gene3D" id="3.40.220.10">
    <property type="entry name" value="Leucine Aminopeptidase, subunit E, domain 1"/>
    <property type="match status" value="1"/>
</dbReference>
<organism evidence="1 2">
    <name type="scientific">Pycnoporus cinnabarinus</name>
    <name type="common">Cinnabar-red polypore</name>
    <name type="synonym">Trametes cinnabarina</name>
    <dbReference type="NCBI Taxonomy" id="5643"/>
    <lineage>
        <taxon>Eukaryota</taxon>
        <taxon>Fungi</taxon>
        <taxon>Dikarya</taxon>
        <taxon>Basidiomycota</taxon>
        <taxon>Agaricomycotina</taxon>
        <taxon>Agaricomycetes</taxon>
        <taxon>Polyporales</taxon>
        <taxon>Polyporaceae</taxon>
        <taxon>Trametes</taxon>
    </lineage>
</organism>
<dbReference type="STRING" id="5643.A0A060SME2"/>
<sequence>MSSAPFPEPDASVLPSFVLVNAPPRINRVTKEPIGGPPLCAEWQAAITELPPSVAERFTVKEAQFDAAALAREFGPCQCVVSPANCFGIMDGGYDMALTQAFRVNGDIWALTNAVQDALRDRHRGYLPPASCELVPLSPALTASNALGCTVLAVVPTMRVPESVAWNVDLVYEAMWNLLNAIWRWNKGERPAGAPSIERVLLTGLATGWGAIGHRKCARQMMLASLNFARGWGERPRWDDVGARVEEMNRTRSL</sequence>
<gene>
    <name evidence="1" type="ORF">BN946_scf184848.g3</name>
</gene>
<dbReference type="OrthoDB" id="6082470at2759"/>
<name>A0A060SME2_PYCCI</name>
<keyword evidence="2" id="KW-1185">Reference proteome</keyword>
<protein>
    <recommendedName>
        <fullName evidence="3">Macro-like domain-containing protein</fullName>
    </recommendedName>
</protein>